<dbReference type="Proteomes" id="UP001054837">
    <property type="component" value="Unassembled WGS sequence"/>
</dbReference>
<protein>
    <submittedName>
        <fullName evidence="1">Uncharacterized protein</fullName>
    </submittedName>
</protein>
<evidence type="ECO:0000313" key="1">
    <source>
        <dbReference type="EMBL" id="GIY52732.1"/>
    </source>
</evidence>
<comment type="caution">
    <text evidence="1">The sequence shown here is derived from an EMBL/GenBank/DDBJ whole genome shotgun (WGS) entry which is preliminary data.</text>
</comment>
<evidence type="ECO:0000313" key="2">
    <source>
        <dbReference type="Proteomes" id="UP001054837"/>
    </source>
</evidence>
<sequence>MPLETNSPFKISSEIFEAELISPVMLVRKETSKSEGSVDGDCNQHQNVEEELLQFRLVLQEVNPNLWDSLDIGCGTCKEFAR</sequence>
<reference evidence="1 2" key="1">
    <citation type="submission" date="2021-06" db="EMBL/GenBank/DDBJ databases">
        <title>Caerostris darwini draft genome.</title>
        <authorList>
            <person name="Kono N."/>
            <person name="Arakawa K."/>
        </authorList>
    </citation>
    <scope>NUCLEOTIDE SEQUENCE [LARGE SCALE GENOMIC DNA]</scope>
</reference>
<gene>
    <name evidence="1" type="ORF">CDAR_614821</name>
</gene>
<dbReference type="AlphaFoldDB" id="A0AAV4U4Q2"/>
<organism evidence="1 2">
    <name type="scientific">Caerostris darwini</name>
    <dbReference type="NCBI Taxonomy" id="1538125"/>
    <lineage>
        <taxon>Eukaryota</taxon>
        <taxon>Metazoa</taxon>
        <taxon>Ecdysozoa</taxon>
        <taxon>Arthropoda</taxon>
        <taxon>Chelicerata</taxon>
        <taxon>Arachnida</taxon>
        <taxon>Araneae</taxon>
        <taxon>Araneomorphae</taxon>
        <taxon>Entelegynae</taxon>
        <taxon>Araneoidea</taxon>
        <taxon>Araneidae</taxon>
        <taxon>Caerostris</taxon>
    </lineage>
</organism>
<accession>A0AAV4U4Q2</accession>
<keyword evidence="2" id="KW-1185">Reference proteome</keyword>
<proteinExistence type="predicted"/>
<name>A0AAV4U4Q2_9ARAC</name>
<dbReference type="EMBL" id="BPLQ01010704">
    <property type="protein sequence ID" value="GIY52732.1"/>
    <property type="molecule type" value="Genomic_DNA"/>
</dbReference>